<dbReference type="AlphaFoldDB" id="A0AAW1SVJ3"/>
<sequence>MRKRDSAGMLQEGSAAQGAASDADSAASTEPPCPAVASAHCLPQGQSIIPGVLHRLQCAAHPADEQQLNTASSCSQDLLERDAPLLLLGLSEPPRQAATPHVACLTSGNPTCTSAGGQAISGTGHMLDRLPSTEMHPGAQPVRAEGPQVNVPAAVAARCVGTNDSGSMISADDAQSNEIPRHQSGSHAGVAGLQAYVALVPYSRTPSPCDATTTIRRPVASVPAEASPRVPSRMRYSATARKTAAMASSRVDRMVACEALFTDEDTPEMSHMDNLVPERPGVSSRKRHAKEAGVASQTRSVMPEQPEQAVPKAWVAPMEPLGKDARTAAACTGSRGVAGALMRQSKRPRSAASQWSASPAKPHVAIHADNGCNGLEPERADLASGTPPSDARQTLQVSWSLAWSPSNPANKLPDYLAGEVGIRLERQRFGFLQDAMCVERWNGRRTPSP</sequence>
<feature type="region of interest" description="Disordered" evidence="1">
    <location>
        <begin position="268"/>
        <end position="288"/>
    </location>
</feature>
<comment type="caution">
    <text evidence="2">The sequence shown here is derived from an EMBL/GenBank/DDBJ whole genome shotgun (WGS) entry which is preliminary data.</text>
</comment>
<protein>
    <submittedName>
        <fullName evidence="2">Uncharacterized protein</fullName>
    </submittedName>
</protein>
<evidence type="ECO:0000313" key="2">
    <source>
        <dbReference type="EMBL" id="KAK9857631.1"/>
    </source>
</evidence>
<feature type="compositionally biased region" description="Low complexity" evidence="1">
    <location>
        <begin position="13"/>
        <end position="28"/>
    </location>
</feature>
<keyword evidence="3" id="KW-1185">Reference proteome</keyword>
<dbReference type="EMBL" id="JALJOV010000955">
    <property type="protein sequence ID" value="KAK9857631.1"/>
    <property type="molecule type" value="Genomic_DNA"/>
</dbReference>
<organism evidence="2 3">
    <name type="scientific">Apatococcus fuscideae</name>
    <dbReference type="NCBI Taxonomy" id="2026836"/>
    <lineage>
        <taxon>Eukaryota</taxon>
        <taxon>Viridiplantae</taxon>
        <taxon>Chlorophyta</taxon>
        <taxon>core chlorophytes</taxon>
        <taxon>Trebouxiophyceae</taxon>
        <taxon>Chlorellales</taxon>
        <taxon>Chlorellaceae</taxon>
        <taxon>Apatococcus</taxon>
    </lineage>
</organism>
<reference evidence="2 3" key="1">
    <citation type="journal article" date="2024" name="Nat. Commun.">
        <title>Phylogenomics reveals the evolutionary origins of lichenization in chlorophyte algae.</title>
        <authorList>
            <person name="Puginier C."/>
            <person name="Libourel C."/>
            <person name="Otte J."/>
            <person name="Skaloud P."/>
            <person name="Haon M."/>
            <person name="Grisel S."/>
            <person name="Petersen M."/>
            <person name="Berrin J.G."/>
            <person name="Delaux P.M."/>
            <person name="Dal Grande F."/>
            <person name="Keller J."/>
        </authorList>
    </citation>
    <scope>NUCLEOTIDE SEQUENCE [LARGE SCALE GENOMIC DNA]</scope>
    <source>
        <strain evidence="2 3">SAG 2523</strain>
    </source>
</reference>
<dbReference type="Proteomes" id="UP001485043">
    <property type="component" value="Unassembled WGS sequence"/>
</dbReference>
<accession>A0AAW1SVJ3</accession>
<name>A0AAW1SVJ3_9CHLO</name>
<feature type="region of interest" description="Disordered" evidence="1">
    <location>
        <begin position="1"/>
        <end position="32"/>
    </location>
</feature>
<feature type="region of interest" description="Disordered" evidence="1">
    <location>
        <begin position="340"/>
        <end position="361"/>
    </location>
</feature>
<evidence type="ECO:0000256" key="1">
    <source>
        <dbReference type="SAM" id="MobiDB-lite"/>
    </source>
</evidence>
<proteinExistence type="predicted"/>
<gene>
    <name evidence="2" type="ORF">WJX84_011308</name>
</gene>
<evidence type="ECO:0000313" key="3">
    <source>
        <dbReference type="Proteomes" id="UP001485043"/>
    </source>
</evidence>